<gene>
    <name evidence="2" type="ORF">Ate02nite_54090</name>
</gene>
<protein>
    <recommendedName>
        <fullName evidence="4">Lipoprotein</fullName>
    </recommendedName>
</protein>
<reference evidence="2" key="1">
    <citation type="submission" date="2021-01" db="EMBL/GenBank/DDBJ databases">
        <title>Whole genome shotgun sequence of Actinoplanes tereljensis NBRC 105297.</title>
        <authorList>
            <person name="Komaki H."/>
            <person name="Tamura T."/>
        </authorList>
    </citation>
    <scope>NUCLEOTIDE SEQUENCE</scope>
    <source>
        <strain evidence="2">NBRC 105297</strain>
    </source>
</reference>
<dbReference type="RefSeq" id="WP_203810327.1">
    <property type="nucleotide sequence ID" value="NZ_BOMY01000034.1"/>
</dbReference>
<evidence type="ECO:0008006" key="4">
    <source>
        <dbReference type="Google" id="ProtNLM"/>
    </source>
</evidence>
<sequence length="159" mass="15985">MRRALLVLMVGGALSTMAACGTAAGQTPGGGQAAPAPAGAALPSALAETKESCEALGQAYTKNVGPFAESLSKMVAGPATATQKDAQQKLGALATAVLTATASSTDAQIKADGKQTADSLQKKAADATFFKNIKTTDDVNKVLGPSLKEWLSPVTHHCS</sequence>
<accession>A0A919NRH6</accession>
<feature type="signal peptide" evidence="1">
    <location>
        <begin position="1"/>
        <end position="18"/>
    </location>
</feature>
<evidence type="ECO:0000313" key="3">
    <source>
        <dbReference type="Proteomes" id="UP000623608"/>
    </source>
</evidence>
<dbReference type="EMBL" id="BOMY01000034">
    <property type="protein sequence ID" value="GIF22679.1"/>
    <property type="molecule type" value="Genomic_DNA"/>
</dbReference>
<keyword evidence="1" id="KW-0732">Signal</keyword>
<proteinExistence type="predicted"/>
<name>A0A919NRH6_9ACTN</name>
<evidence type="ECO:0000313" key="2">
    <source>
        <dbReference type="EMBL" id="GIF22679.1"/>
    </source>
</evidence>
<dbReference type="Proteomes" id="UP000623608">
    <property type="component" value="Unassembled WGS sequence"/>
</dbReference>
<organism evidence="2 3">
    <name type="scientific">Paractinoplanes tereljensis</name>
    <dbReference type="NCBI Taxonomy" id="571912"/>
    <lineage>
        <taxon>Bacteria</taxon>
        <taxon>Bacillati</taxon>
        <taxon>Actinomycetota</taxon>
        <taxon>Actinomycetes</taxon>
        <taxon>Micromonosporales</taxon>
        <taxon>Micromonosporaceae</taxon>
        <taxon>Paractinoplanes</taxon>
    </lineage>
</organism>
<feature type="chain" id="PRO_5039413770" description="Lipoprotein" evidence="1">
    <location>
        <begin position="19"/>
        <end position="159"/>
    </location>
</feature>
<dbReference type="AlphaFoldDB" id="A0A919NRH6"/>
<comment type="caution">
    <text evidence="2">The sequence shown here is derived from an EMBL/GenBank/DDBJ whole genome shotgun (WGS) entry which is preliminary data.</text>
</comment>
<evidence type="ECO:0000256" key="1">
    <source>
        <dbReference type="SAM" id="SignalP"/>
    </source>
</evidence>
<keyword evidence="3" id="KW-1185">Reference proteome</keyword>
<dbReference type="PROSITE" id="PS51257">
    <property type="entry name" value="PROKAR_LIPOPROTEIN"/>
    <property type="match status" value="1"/>
</dbReference>